<evidence type="ECO:0000313" key="2">
    <source>
        <dbReference type="EMBL" id="WXB02219.1"/>
    </source>
</evidence>
<keyword evidence="3" id="KW-1185">Reference proteome</keyword>
<keyword evidence="1" id="KW-0732">Signal</keyword>
<feature type="signal peptide" evidence="1">
    <location>
        <begin position="1"/>
        <end position="19"/>
    </location>
</feature>
<feature type="chain" id="PRO_5046449558" description="Lipoprotein" evidence="1">
    <location>
        <begin position="20"/>
        <end position="208"/>
    </location>
</feature>
<dbReference type="Proteomes" id="UP001374803">
    <property type="component" value="Chromosome"/>
</dbReference>
<evidence type="ECO:0000313" key="3">
    <source>
        <dbReference type="Proteomes" id="UP001374803"/>
    </source>
</evidence>
<accession>A0ABZ2KY47</accession>
<evidence type="ECO:0008006" key="4">
    <source>
        <dbReference type="Google" id="ProtNLM"/>
    </source>
</evidence>
<sequence length="208" mass="21519">MKYYNFTVTSFLAAVTLLACSEPSGTTEPASSRDALNAADWCARVAAGPPSADDPRIALSTAHANVRYFGVHPTFNEVDQALAASLGGPGPYPSERTLSTYAAQLGGAACALTADAKPLGKARVHSLGPVAIVRPGTGRVSLPPSTRAVLVDLRGLPAADGLRSALESAVAPALASPVARATSHVREHFGMTDEVRENVYENTIQPVA</sequence>
<protein>
    <recommendedName>
        <fullName evidence="4">Lipoprotein</fullName>
    </recommendedName>
</protein>
<dbReference type="PROSITE" id="PS51257">
    <property type="entry name" value="PROKAR_LIPOPROTEIN"/>
    <property type="match status" value="1"/>
</dbReference>
<evidence type="ECO:0000256" key="1">
    <source>
        <dbReference type="SAM" id="SignalP"/>
    </source>
</evidence>
<gene>
    <name evidence="2" type="ORF">LVJ94_35550</name>
</gene>
<proteinExistence type="predicted"/>
<dbReference type="RefSeq" id="WP_394831845.1">
    <property type="nucleotide sequence ID" value="NZ_CP089929.1"/>
</dbReference>
<organism evidence="2 3">
    <name type="scientific">Pendulispora rubella</name>
    <dbReference type="NCBI Taxonomy" id="2741070"/>
    <lineage>
        <taxon>Bacteria</taxon>
        <taxon>Pseudomonadati</taxon>
        <taxon>Myxococcota</taxon>
        <taxon>Myxococcia</taxon>
        <taxon>Myxococcales</taxon>
        <taxon>Sorangiineae</taxon>
        <taxon>Pendulisporaceae</taxon>
        <taxon>Pendulispora</taxon>
    </lineage>
</organism>
<name>A0ABZ2KY47_9BACT</name>
<dbReference type="EMBL" id="CP089983">
    <property type="protein sequence ID" value="WXB02219.1"/>
    <property type="molecule type" value="Genomic_DNA"/>
</dbReference>
<reference evidence="2" key="1">
    <citation type="submission" date="2021-12" db="EMBL/GenBank/DDBJ databases">
        <title>Discovery of the Pendulisporaceae a myxobacterial family with distinct sporulation behavior and unique specialized metabolism.</title>
        <authorList>
            <person name="Garcia R."/>
            <person name="Popoff A."/>
            <person name="Bader C.D."/>
            <person name="Loehr J."/>
            <person name="Walesch S."/>
            <person name="Walt C."/>
            <person name="Boldt J."/>
            <person name="Bunk B."/>
            <person name="Haeckl F.J.F.P.J."/>
            <person name="Gunesch A.P."/>
            <person name="Birkelbach J."/>
            <person name="Nuebel U."/>
            <person name="Pietschmann T."/>
            <person name="Bach T."/>
            <person name="Mueller R."/>
        </authorList>
    </citation>
    <scope>NUCLEOTIDE SEQUENCE</scope>
    <source>
        <strain evidence="2">MSr11367</strain>
    </source>
</reference>